<sequence length="60" mass="6875">MKYIVTFIWALMLTQMVNFILNSLQGGGTFYFELGIILAVLITLTMYILDLMLKNPDEAK</sequence>
<keyword evidence="1" id="KW-0812">Transmembrane</keyword>
<dbReference type="EMBL" id="FOIT01000003">
    <property type="protein sequence ID" value="SEW02518.1"/>
    <property type="molecule type" value="Genomic_DNA"/>
</dbReference>
<reference evidence="2" key="3">
    <citation type="submission" date="2021-09" db="EMBL/GenBank/DDBJ databases">
        <authorList>
            <person name="Gilroy R."/>
        </authorList>
    </citation>
    <scope>NUCLEOTIDE SEQUENCE</scope>
    <source>
        <strain evidence="2">6019</strain>
    </source>
</reference>
<dbReference type="EMBL" id="DYYI01000110">
    <property type="protein sequence ID" value="HJE20624.1"/>
    <property type="molecule type" value="Genomic_DNA"/>
</dbReference>
<reference evidence="3 4" key="1">
    <citation type="submission" date="2016-10" db="EMBL/GenBank/DDBJ databases">
        <authorList>
            <person name="Varghese N."/>
            <person name="Submissions S."/>
        </authorList>
    </citation>
    <scope>NUCLEOTIDE SEQUENCE [LARGE SCALE GENOMIC DNA]</scope>
    <source>
        <strain evidence="3 4">IBRC-M10081</strain>
    </source>
</reference>
<dbReference type="RefSeq" id="WP_091474997.1">
    <property type="nucleotide sequence ID" value="NZ_FOIT01000003.1"/>
</dbReference>
<dbReference type="InterPro" id="IPR021324">
    <property type="entry name" value="DUF2929"/>
</dbReference>
<protein>
    <submittedName>
        <fullName evidence="2">YjzD family protein</fullName>
    </submittedName>
</protein>
<reference evidence="2" key="2">
    <citation type="journal article" date="2021" name="PeerJ">
        <title>Extensive microbial diversity within the chicken gut microbiome revealed by metagenomics and culture.</title>
        <authorList>
            <person name="Gilroy R."/>
            <person name="Ravi A."/>
            <person name="Getino M."/>
            <person name="Pursley I."/>
            <person name="Horton D.L."/>
            <person name="Alikhan N.F."/>
            <person name="Baker D."/>
            <person name="Gharbi K."/>
            <person name="Hall N."/>
            <person name="Watson M."/>
            <person name="Adriaenssens E.M."/>
            <person name="Foster-Nyarko E."/>
            <person name="Jarju S."/>
            <person name="Secka A."/>
            <person name="Antonio M."/>
            <person name="Oren A."/>
            <person name="Chaudhuri R.R."/>
            <person name="La Ragione R."/>
            <person name="Hildebrand F."/>
            <person name="Pallen M.J."/>
        </authorList>
    </citation>
    <scope>NUCLEOTIDE SEQUENCE</scope>
    <source>
        <strain evidence="2">6019</strain>
    </source>
</reference>
<proteinExistence type="predicted"/>
<dbReference type="Pfam" id="PF11151">
    <property type="entry name" value="DUF2929"/>
    <property type="match status" value="1"/>
</dbReference>
<evidence type="ECO:0000313" key="3">
    <source>
        <dbReference type="EMBL" id="SEW02518.1"/>
    </source>
</evidence>
<dbReference type="AlphaFoldDB" id="A0A662Z3D7"/>
<evidence type="ECO:0000256" key="1">
    <source>
        <dbReference type="SAM" id="Phobius"/>
    </source>
</evidence>
<gene>
    <name evidence="2" type="ORF">K8V35_09745</name>
    <name evidence="3" type="ORF">SAMN05192557_1303</name>
</gene>
<accession>A0A662Z3D7</accession>
<dbReference type="Proteomes" id="UP000243605">
    <property type="component" value="Unassembled WGS sequence"/>
</dbReference>
<dbReference type="Proteomes" id="UP000763505">
    <property type="component" value="Unassembled WGS sequence"/>
</dbReference>
<feature type="transmembrane region" description="Helical" evidence="1">
    <location>
        <begin position="29"/>
        <end position="53"/>
    </location>
</feature>
<evidence type="ECO:0000313" key="2">
    <source>
        <dbReference type="EMBL" id="HJE20624.1"/>
    </source>
</evidence>
<dbReference type="OrthoDB" id="2440739at2"/>
<keyword evidence="1" id="KW-1133">Transmembrane helix</keyword>
<organism evidence="3 4">
    <name type="scientific">Aliicoccus persicus</name>
    <dbReference type="NCBI Taxonomy" id="930138"/>
    <lineage>
        <taxon>Bacteria</taxon>
        <taxon>Bacillati</taxon>
        <taxon>Bacillota</taxon>
        <taxon>Bacilli</taxon>
        <taxon>Bacillales</taxon>
        <taxon>Staphylococcaceae</taxon>
        <taxon>Aliicoccus</taxon>
    </lineage>
</organism>
<evidence type="ECO:0000313" key="4">
    <source>
        <dbReference type="Proteomes" id="UP000243605"/>
    </source>
</evidence>
<keyword evidence="1" id="KW-0472">Membrane</keyword>
<name>A0A662Z3D7_9STAP</name>
<keyword evidence="4" id="KW-1185">Reference proteome</keyword>